<feature type="transmembrane region" description="Helical" evidence="6">
    <location>
        <begin position="353"/>
        <end position="373"/>
    </location>
</feature>
<dbReference type="Gene3D" id="1.20.1080.10">
    <property type="entry name" value="Glycerol uptake facilitator protein"/>
    <property type="match status" value="1"/>
</dbReference>
<evidence type="ECO:0000256" key="5">
    <source>
        <dbReference type="ARBA" id="ARBA00023136"/>
    </source>
</evidence>
<evidence type="ECO:0000256" key="4">
    <source>
        <dbReference type="ARBA" id="ARBA00022989"/>
    </source>
</evidence>
<evidence type="ECO:0000256" key="3">
    <source>
        <dbReference type="ARBA" id="ARBA00022737"/>
    </source>
</evidence>
<keyword evidence="3" id="KW-0677">Repeat</keyword>
<evidence type="ECO:0000256" key="6">
    <source>
        <dbReference type="SAM" id="Phobius"/>
    </source>
</evidence>
<dbReference type="GO" id="GO:0016020">
    <property type="term" value="C:membrane"/>
    <property type="evidence" value="ECO:0007669"/>
    <property type="project" value="UniProtKB-SubCell"/>
</dbReference>
<feature type="transmembrane region" description="Helical" evidence="6">
    <location>
        <begin position="246"/>
        <end position="264"/>
    </location>
</feature>
<keyword evidence="2 6" id="KW-0812">Transmembrane</keyword>
<reference evidence="7 8" key="1">
    <citation type="submission" date="2017-09" db="EMBL/GenBank/DDBJ databases">
        <authorList>
            <consortium name="International Durum Wheat Genome Sequencing Consortium (IDWGSC)"/>
            <person name="Milanesi L."/>
        </authorList>
    </citation>
    <scope>NUCLEOTIDE SEQUENCE [LARGE SCALE GENOMIC DNA]</scope>
    <source>
        <strain evidence="8">cv. Svevo</strain>
    </source>
</reference>
<gene>
    <name evidence="7" type="ORF">TRITD_4Av1G064260</name>
</gene>
<accession>A0A9R0S8N2</accession>
<feature type="transmembrane region" description="Helical" evidence="6">
    <location>
        <begin position="81"/>
        <end position="103"/>
    </location>
</feature>
<dbReference type="EMBL" id="LT934117">
    <property type="protein sequence ID" value="VAH90418.1"/>
    <property type="molecule type" value="Genomic_DNA"/>
</dbReference>
<proteinExistence type="predicted"/>
<sequence>MAPAPAPASSGRIRPWLVVGDLVLAVLWVCAGALVKLAVYNVLGLGGRPEGEAAKVSLSVVYMFLFAWLESATGGASYNPLTAISGALASRGGIALYLFTVFVRVPAQLCYNGQAAIASGVKMPESEHDTSIIEVKLPTPLNTSGGNPRSADRMLAAIMCRNPLGGGILGGALGFAGPADGFSGGAIRSSMWEDGLAQEDDAVWRHGGVDGRETWHGRCNSTTLKMESWQVAAAASYPACVLVEECAGLVIGAVIGVMLMRFTFPKVGKGAALSVGVHHGALTEGLATLMVVMVSLTLKKKEQGFFVKTWIASIWKMTIHILSSDMTGGIMNPASAFAWAYARGDHTSFDHLLVYWLAPLQATLVAVWVVTFLTKPKKTKEQEADKNKNKKE</sequence>
<comment type="subcellular location">
    <subcellularLocation>
        <location evidence="1">Membrane</location>
        <topology evidence="1">Multi-pass membrane protein</topology>
    </subcellularLocation>
</comment>
<dbReference type="AlphaFoldDB" id="A0A9R0S8N2"/>
<dbReference type="PANTHER" id="PTHR47720">
    <property type="entry name" value="AQUAPORIN SIP2-1-RELATED"/>
    <property type="match status" value="1"/>
</dbReference>
<dbReference type="OMA" id="YMFIFAW"/>
<keyword evidence="4 6" id="KW-1133">Transmembrane helix</keyword>
<organism evidence="7 8">
    <name type="scientific">Triticum turgidum subsp. durum</name>
    <name type="common">Durum wheat</name>
    <name type="synonym">Triticum durum</name>
    <dbReference type="NCBI Taxonomy" id="4567"/>
    <lineage>
        <taxon>Eukaryota</taxon>
        <taxon>Viridiplantae</taxon>
        <taxon>Streptophyta</taxon>
        <taxon>Embryophyta</taxon>
        <taxon>Tracheophyta</taxon>
        <taxon>Spermatophyta</taxon>
        <taxon>Magnoliopsida</taxon>
        <taxon>Liliopsida</taxon>
        <taxon>Poales</taxon>
        <taxon>Poaceae</taxon>
        <taxon>BOP clade</taxon>
        <taxon>Pooideae</taxon>
        <taxon>Triticodae</taxon>
        <taxon>Triticeae</taxon>
        <taxon>Triticinae</taxon>
        <taxon>Triticum</taxon>
    </lineage>
</organism>
<dbReference type="PANTHER" id="PTHR47720:SF1">
    <property type="entry name" value="AQUAPORIN SIP2-1-RELATED"/>
    <property type="match status" value="1"/>
</dbReference>
<feature type="transmembrane region" description="Helical" evidence="6">
    <location>
        <begin position="276"/>
        <end position="298"/>
    </location>
</feature>
<evidence type="ECO:0000256" key="2">
    <source>
        <dbReference type="ARBA" id="ARBA00022692"/>
    </source>
</evidence>
<evidence type="ECO:0000313" key="8">
    <source>
        <dbReference type="Proteomes" id="UP000324705"/>
    </source>
</evidence>
<feature type="transmembrane region" description="Helical" evidence="6">
    <location>
        <begin position="16"/>
        <end position="40"/>
    </location>
</feature>
<keyword evidence="5 6" id="KW-0472">Membrane</keyword>
<dbReference type="GO" id="GO:0015267">
    <property type="term" value="F:channel activity"/>
    <property type="evidence" value="ECO:0007669"/>
    <property type="project" value="InterPro"/>
</dbReference>
<evidence type="ECO:0000256" key="1">
    <source>
        <dbReference type="ARBA" id="ARBA00004141"/>
    </source>
</evidence>
<dbReference type="Pfam" id="PF00230">
    <property type="entry name" value="MIP"/>
    <property type="match status" value="1"/>
</dbReference>
<dbReference type="Proteomes" id="UP000324705">
    <property type="component" value="Chromosome 4A"/>
</dbReference>
<feature type="transmembrane region" description="Helical" evidence="6">
    <location>
        <begin position="52"/>
        <end position="69"/>
    </location>
</feature>
<name>A0A9R0S8N2_TRITD</name>
<evidence type="ECO:0000313" key="7">
    <source>
        <dbReference type="EMBL" id="VAH90418.1"/>
    </source>
</evidence>
<dbReference type="InterPro" id="IPR000425">
    <property type="entry name" value="MIP"/>
</dbReference>
<evidence type="ECO:0008006" key="9">
    <source>
        <dbReference type="Google" id="ProtNLM"/>
    </source>
</evidence>
<dbReference type="InterPro" id="IPR044226">
    <property type="entry name" value="SIP2-1-like"/>
</dbReference>
<protein>
    <recommendedName>
        <fullName evidence="9">Aquaporin</fullName>
    </recommendedName>
</protein>
<keyword evidence="8" id="KW-1185">Reference proteome</keyword>
<dbReference type="InterPro" id="IPR023271">
    <property type="entry name" value="Aquaporin-like"/>
</dbReference>
<feature type="transmembrane region" description="Helical" evidence="6">
    <location>
        <begin position="319"/>
        <end position="341"/>
    </location>
</feature>
<dbReference type="SUPFAM" id="SSF81338">
    <property type="entry name" value="Aquaporin-like"/>
    <property type="match status" value="1"/>
</dbReference>
<dbReference type="Gramene" id="TRITD4Av1G064260.3">
    <property type="protein sequence ID" value="TRITD4Av1G064260.3"/>
    <property type="gene ID" value="TRITD4Av1G064260"/>
</dbReference>